<dbReference type="Pfam" id="PF03435">
    <property type="entry name" value="Sacchrp_dh_NADP"/>
    <property type="match status" value="1"/>
</dbReference>
<keyword evidence="3" id="KW-1185">Reference proteome</keyword>
<dbReference type="Proteomes" id="UP000289708">
    <property type="component" value="Unassembled WGS sequence"/>
</dbReference>
<evidence type="ECO:0000313" key="3">
    <source>
        <dbReference type="Proteomes" id="UP000289708"/>
    </source>
</evidence>
<dbReference type="InterPro" id="IPR036291">
    <property type="entry name" value="NAD(P)-bd_dom_sf"/>
</dbReference>
<accession>A0A4Q0MKF0</accession>
<dbReference type="OrthoDB" id="4420885at2"/>
<name>A0A4Q0MKF0_9HYPH</name>
<dbReference type="RefSeq" id="WP_128776985.1">
    <property type="nucleotide sequence ID" value="NZ_RYFI01000006.1"/>
</dbReference>
<reference evidence="2 3" key="1">
    <citation type="submission" date="2018-12" db="EMBL/GenBank/DDBJ databases">
        <title>bacterium Hansschlegelia zhihuaiae S113.</title>
        <authorList>
            <person name="He J."/>
        </authorList>
    </citation>
    <scope>NUCLEOTIDE SEQUENCE [LARGE SCALE GENOMIC DNA]</scope>
    <source>
        <strain evidence="2 3">S 113</strain>
    </source>
</reference>
<dbReference type="AlphaFoldDB" id="A0A4Q0MKF0"/>
<proteinExistence type="predicted"/>
<dbReference type="InterPro" id="IPR005097">
    <property type="entry name" value="Sacchrp_dh_NADP-bd"/>
</dbReference>
<gene>
    <name evidence="2" type="ORF">EK403_08055</name>
</gene>
<evidence type="ECO:0000313" key="2">
    <source>
        <dbReference type="EMBL" id="RXF73913.1"/>
    </source>
</evidence>
<dbReference type="PANTHER" id="PTHR43781">
    <property type="entry name" value="SACCHAROPINE DEHYDROGENASE"/>
    <property type="match status" value="1"/>
</dbReference>
<sequence>MAPFLIYGANGYTGGLCAEHAVSRGLRPILAGRDTEKVRAVASPLALDWRAFPLDDAAKLRDGLAGVRAVLHVAGPFSATARPMAEACLAAGVHYVDVTGEIDVFEALAGMDARAKAACVTLLPGAGFDVVPSDCLAAHVVGRLPGAVRLKLSIGGFGGLSGVSRGTAKTMLEAIGSGVRVRRGGLLIELPAAPRGAADFGYGPRPTVGVSWGDVSTAWRSTGVPDIEVAFEATSPMRRAAAMPRPLRSLLGWAPVQGGLRRLIETRLPPGPTPEQRAGARSLFLAEAWDASGRVAASRLETVEGYTLTAMTAVEIVRRAAIGETPAGCQTPATAFGADFILSFEGSVRTDVC</sequence>
<organism evidence="2 3">
    <name type="scientific">Hansschlegelia zhihuaiae</name>
    <dbReference type="NCBI Taxonomy" id="405005"/>
    <lineage>
        <taxon>Bacteria</taxon>
        <taxon>Pseudomonadati</taxon>
        <taxon>Pseudomonadota</taxon>
        <taxon>Alphaproteobacteria</taxon>
        <taxon>Hyphomicrobiales</taxon>
        <taxon>Methylopilaceae</taxon>
        <taxon>Hansschlegelia</taxon>
    </lineage>
</organism>
<dbReference type="Gene3D" id="3.40.50.720">
    <property type="entry name" value="NAD(P)-binding Rossmann-like Domain"/>
    <property type="match status" value="1"/>
</dbReference>
<dbReference type="SUPFAM" id="SSF51735">
    <property type="entry name" value="NAD(P)-binding Rossmann-fold domains"/>
    <property type="match status" value="1"/>
</dbReference>
<dbReference type="EMBL" id="RYFI01000006">
    <property type="protein sequence ID" value="RXF73913.1"/>
    <property type="molecule type" value="Genomic_DNA"/>
</dbReference>
<comment type="caution">
    <text evidence="2">The sequence shown here is derived from an EMBL/GenBank/DDBJ whole genome shotgun (WGS) entry which is preliminary data.</text>
</comment>
<protein>
    <submittedName>
        <fullName evidence="2">Saccharopine dehydrogenase</fullName>
    </submittedName>
</protein>
<dbReference type="PANTHER" id="PTHR43781:SF1">
    <property type="entry name" value="SACCHAROPINE DEHYDROGENASE"/>
    <property type="match status" value="1"/>
</dbReference>
<evidence type="ECO:0000259" key="1">
    <source>
        <dbReference type="Pfam" id="PF03435"/>
    </source>
</evidence>
<feature type="domain" description="Saccharopine dehydrogenase NADP binding" evidence="1">
    <location>
        <begin position="5"/>
        <end position="122"/>
    </location>
</feature>